<proteinExistence type="inferred from homology"/>
<keyword evidence="5" id="KW-0479">Metal-binding</keyword>
<organism evidence="13">
    <name type="scientific">marine metagenome</name>
    <dbReference type="NCBI Taxonomy" id="408172"/>
    <lineage>
        <taxon>unclassified sequences</taxon>
        <taxon>metagenomes</taxon>
        <taxon>ecological metagenomes</taxon>
    </lineage>
</organism>
<dbReference type="InterPro" id="IPR000086">
    <property type="entry name" value="NUDIX_hydrolase_dom"/>
</dbReference>
<keyword evidence="9" id="KW-0234">DNA repair</keyword>
<name>A0A381NNU1_9ZZZZ</name>
<accession>A0A381NNU1</accession>
<evidence type="ECO:0000256" key="11">
    <source>
        <dbReference type="ARBA" id="ARBA00038905"/>
    </source>
</evidence>
<dbReference type="PANTHER" id="PTHR47707:SF1">
    <property type="entry name" value="NUDIX HYDROLASE FAMILY PROTEIN"/>
    <property type="match status" value="1"/>
</dbReference>
<keyword evidence="3" id="KW-0515">Mutator protein</keyword>
<sequence length="140" mass="15760">MHDENIPVVAAVISQDDRYLVARRPDHKRHGRRWEFPGGKLKPDESKDEGIRRELSEELRLEVVSVGETLFSADDKGAPFIIEFVKVAVQGTPKLSEHSEMGWFSLDTLVLLPLAPADALFVEHLVSVSDERNSLKDQNS</sequence>
<evidence type="ECO:0000313" key="13">
    <source>
        <dbReference type="EMBL" id="SUZ56221.1"/>
    </source>
</evidence>
<protein>
    <recommendedName>
        <fullName evidence="11">8-oxo-dGTP diphosphatase</fullName>
        <ecNumber evidence="11">3.6.1.55</ecNumber>
    </recommendedName>
</protein>
<comment type="catalytic activity">
    <reaction evidence="10">
        <text>8-oxo-dGTP + H2O = 8-oxo-dGMP + diphosphate + H(+)</text>
        <dbReference type="Rhea" id="RHEA:31575"/>
        <dbReference type="ChEBI" id="CHEBI:15377"/>
        <dbReference type="ChEBI" id="CHEBI:15378"/>
        <dbReference type="ChEBI" id="CHEBI:33019"/>
        <dbReference type="ChEBI" id="CHEBI:63224"/>
        <dbReference type="ChEBI" id="CHEBI:77896"/>
        <dbReference type="EC" id="3.6.1.55"/>
    </reaction>
</comment>
<keyword evidence="8" id="KW-0460">Magnesium</keyword>
<dbReference type="InterPro" id="IPR015797">
    <property type="entry name" value="NUDIX_hydrolase-like_dom_sf"/>
</dbReference>
<keyword evidence="6" id="KW-0227">DNA damage</keyword>
<dbReference type="PROSITE" id="PS00893">
    <property type="entry name" value="NUDIX_BOX"/>
    <property type="match status" value="1"/>
</dbReference>
<dbReference type="GO" id="GO:0006281">
    <property type="term" value="P:DNA repair"/>
    <property type="evidence" value="ECO:0007669"/>
    <property type="project" value="UniProtKB-KW"/>
</dbReference>
<dbReference type="GO" id="GO:0006260">
    <property type="term" value="P:DNA replication"/>
    <property type="evidence" value="ECO:0007669"/>
    <property type="project" value="UniProtKB-KW"/>
</dbReference>
<reference evidence="13" key="1">
    <citation type="submission" date="2018-05" db="EMBL/GenBank/DDBJ databases">
        <authorList>
            <person name="Lanie J.A."/>
            <person name="Ng W.-L."/>
            <person name="Kazmierczak K.M."/>
            <person name="Andrzejewski T.M."/>
            <person name="Davidsen T.M."/>
            <person name="Wayne K.J."/>
            <person name="Tettelin H."/>
            <person name="Glass J.I."/>
            <person name="Rusch D."/>
            <person name="Podicherti R."/>
            <person name="Tsui H.-C.T."/>
            <person name="Winkler M.E."/>
        </authorList>
    </citation>
    <scope>NUCLEOTIDE SEQUENCE</scope>
</reference>
<dbReference type="PROSITE" id="PS51462">
    <property type="entry name" value="NUDIX"/>
    <property type="match status" value="1"/>
</dbReference>
<dbReference type="Gene3D" id="3.90.79.10">
    <property type="entry name" value="Nucleoside Triphosphate Pyrophosphohydrolase"/>
    <property type="match status" value="1"/>
</dbReference>
<evidence type="ECO:0000259" key="12">
    <source>
        <dbReference type="PROSITE" id="PS51462"/>
    </source>
</evidence>
<evidence type="ECO:0000256" key="5">
    <source>
        <dbReference type="ARBA" id="ARBA00022723"/>
    </source>
</evidence>
<feature type="domain" description="Nudix hydrolase" evidence="12">
    <location>
        <begin position="4"/>
        <end position="127"/>
    </location>
</feature>
<evidence type="ECO:0000256" key="2">
    <source>
        <dbReference type="ARBA" id="ARBA00005582"/>
    </source>
</evidence>
<dbReference type="GO" id="GO:0046872">
    <property type="term" value="F:metal ion binding"/>
    <property type="evidence" value="ECO:0007669"/>
    <property type="project" value="UniProtKB-KW"/>
</dbReference>
<dbReference type="PANTHER" id="PTHR47707">
    <property type="entry name" value="8-OXO-DGTP DIPHOSPHATASE"/>
    <property type="match status" value="1"/>
</dbReference>
<evidence type="ECO:0000256" key="1">
    <source>
        <dbReference type="ARBA" id="ARBA00001946"/>
    </source>
</evidence>
<evidence type="ECO:0000256" key="3">
    <source>
        <dbReference type="ARBA" id="ARBA00022457"/>
    </source>
</evidence>
<keyword evidence="7" id="KW-0378">Hydrolase</keyword>
<dbReference type="SUPFAM" id="SSF55811">
    <property type="entry name" value="Nudix"/>
    <property type="match status" value="1"/>
</dbReference>
<dbReference type="Pfam" id="PF00293">
    <property type="entry name" value="NUDIX"/>
    <property type="match status" value="1"/>
</dbReference>
<evidence type="ECO:0000256" key="8">
    <source>
        <dbReference type="ARBA" id="ARBA00022842"/>
    </source>
</evidence>
<dbReference type="CDD" id="cd03425">
    <property type="entry name" value="NUDIX_MutT_NudA_like"/>
    <property type="match status" value="1"/>
</dbReference>
<dbReference type="InterPro" id="IPR047127">
    <property type="entry name" value="MutT-like"/>
</dbReference>
<comment type="similarity">
    <text evidence="2">Belongs to the Nudix hydrolase family.</text>
</comment>
<keyword evidence="4" id="KW-0235">DNA replication</keyword>
<dbReference type="AlphaFoldDB" id="A0A381NNU1"/>
<dbReference type="GO" id="GO:0044715">
    <property type="term" value="F:8-oxo-dGDP phosphatase activity"/>
    <property type="evidence" value="ECO:0007669"/>
    <property type="project" value="TreeGrafter"/>
</dbReference>
<evidence type="ECO:0000256" key="7">
    <source>
        <dbReference type="ARBA" id="ARBA00022801"/>
    </source>
</evidence>
<evidence type="ECO:0000256" key="6">
    <source>
        <dbReference type="ARBA" id="ARBA00022763"/>
    </source>
</evidence>
<evidence type="ECO:0000256" key="10">
    <source>
        <dbReference type="ARBA" id="ARBA00035861"/>
    </source>
</evidence>
<dbReference type="EC" id="3.6.1.55" evidence="11"/>
<dbReference type="EMBL" id="UINC01000488">
    <property type="protein sequence ID" value="SUZ56221.1"/>
    <property type="molecule type" value="Genomic_DNA"/>
</dbReference>
<evidence type="ECO:0000256" key="9">
    <source>
        <dbReference type="ARBA" id="ARBA00023204"/>
    </source>
</evidence>
<evidence type="ECO:0000256" key="4">
    <source>
        <dbReference type="ARBA" id="ARBA00022705"/>
    </source>
</evidence>
<dbReference type="InterPro" id="IPR020084">
    <property type="entry name" value="NUDIX_hydrolase_CS"/>
</dbReference>
<comment type="cofactor">
    <cofactor evidence="1">
        <name>Mg(2+)</name>
        <dbReference type="ChEBI" id="CHEBI:18420"/>
    </cofactor>
</comment>
<gene>
    <name evidence="13" type="ORF">METZ01_LOCUS9075</name>
</gene>
<dbReference type="GO" id="GO:0044716">
    <property type="term" value="F:8-oxo-GDP phosphatase activity"/>
    <property type="evidence" value="ECO:0007669"/>
    <property type="project" value="TreeGrafter"/>
</dbReference>
<dbReference type="GO" id="GO:0008413">
    <property type="term" value="F:8-oxo-7,8-dihydroguanosine triphosphate pyrophosphatase activity"/>
    <property type="evidence" value="ECO:0007669"/>
    <property type="project" value="TreeGrafter"/>
</dbReference>
<dbReference type="GO" id="GO:0035539">
    <property type="term" value="F:8-oxo-7,8-dihydrodeoxyguanosine triphosphate pyrophosphatase activity"/>
    <property type="evidence" value="ECO:0007669"/>
    <property type="project" value="UniProtKB-EC"/>
</dbReference>